<dbReference type="PROSITE" id="PS50199">
    <property type="entry name" value="ZF_RANBP2_2"/>
    <property type="match status" value="1"/>
</dbReference>
<dbReference type="RefSeq" id="XP_007779652.1">
    <property type="nucleotide sequence ID" value="XM_007781462.1"/>
</dbReference>
<dbReference type="GO" id="GO:0008270">
    <property type="term" value="F:zinc ion binding"/>
    <property type="evidence" value="ECO:0007669"/>
    <property type="project" value="UniProtKB-KW"/>
</dbReference>
<evidence type="ECO:0000259" key="7">
    <source>
        <dbReference type="PROSITE" id="PS51397"/>
    </source>
</evidence>
<evidence type="ECO:0000259" key="6">
    <source>
        <dbReference type="PROSITE" id="PS50199"/>
    </source>
</evidence>
<proteinExistence type="predicted"/>
<evidence type="ECO:0000256" key="2">
    <source>
        <dbReference type="ARBA" id="ARBA00022771"/>
    </source>
</evidence>
<dbReference type="OrthoDB" id="261960at2759"/>
<dbReference type="PANTHER" id="PTHR46622:SF1">
    <property type="entry name" value="DNA-DEPENDENT METALLOPROTEASE WSS1"/>
    <property type="match status" value="1"/>
</dbReference>
<dbReference type="GeneID" id="19900877"/>
<dbReference type="EMBL" id="JH767567">
    <property type="protein sequence ID" value="EON64335.1"/>
    <property type="molecule type" value="Genomic_DNA"/>
</dbReference>
<feature type="region of interest" description="Disordered" evidence="5">
    <location>
        <begin position="342"/>
        <end position="433"/>
    </location>
</feature>
<feature type="compositionally biased region" description="Low complexity" evidence="5">
    <location>
        <begin position="408"/>
        <end position="432"/>
    </location>
</feature>
<gene>
    <name evidence="8" type="ORF">W97_03566</name>
</gene>
<dbReference type="InterPro" id="IPR053000">
    <property type="entry name" value="WSS1-like_metalloprotease"/>
</dbReference>
<feature type="domain" description="WLM" evidence="7">
    <location>
        <begin position="80"/>
        <end position="276"/>
    </location>
</feature>
<dbReference type="Gene3D" id="2.30.30.380">
    <property type="entry name" value="Zn-finger domain of Sec23/24"/>
    <property type="match status" value="1"/>
</dbReference>
<accession>R7YQY3</accession>
<dbReference type="eggNOG" id="KOG1558">
    <property type="taxonomic scope" value="Eukaryota"/>
</dbReference>
<keyword evidence="9" id="KW-1185">Reference proteome</keyword>
<feature type="region of interest" description="Disordered" evidence="5">
    <location>
        <begin position="238"/>
        <end position="262"/>
    </location>
</feature>
<evidence type="ECO:0008006" key="10">
    <source>
        <dbReference type="Google" id="ProtNLM"/>
    </source>
</evidence>
<keyword evidence="2 4" id="KW-0863">Zinc-finger</keyword>
<protein>
    <recommendedName>
        <fullName evidence="10">WLM domain-containing protein</fullName>
    </recommendedName>
</protein>
<evidence type="ECO:0000256" key="3">
    <source>
        <dbReference type="ARBA" id="ARBA00022833"/>
    </source>
</evidence>
<reference evidence="9" key="1">
    <citation type="submission" date="2012-06" db="EMBL/GenBank/DDBJ databases">
        <title>The genome sequence of Coniosporium apollinis CBS 100218.</title>
        <authorList>
            <consortium name="The Broad Institute Genome Sequencing Platform"/>
            <person name="Cuomo C."/>
            <person name="Gorbushina A."/>
            <person name="Noack S."/>
            <person name="Walker B."/>
            <person name="Young S.K."/>
            <person name="Zeng Q."/>
            <person name="Gargeya S."/>
            <person name="Fitzgerald M."/>
            <person name="Haas B."/>
            <person name="Abouelleil A."/>
            <person name="Alvarado L."/>
            <person name="Arachchi H.M."/>
            <person name="Berlin A.M."/>
            <person name="Chapman S.B."/>
            <person name="Goldberg J."/>
            <person name="Griggs A."/>
            <person name="Gujja S."/>
            <person name="Hansen M."/>
            <person name="Howarth C."/>
            <person name="Imamovic A."/>
            <person name="Larimer J."/>
            <person name="McCowan C."/>
            <person name="Montmayeur A."/>
            <person name="Murphy C."/>
            <person name="Neiman D."/>
            <person name="Pearson M."/>
            <person name="Priest M."/>
            <person name="Roberts A."/>
            <person name="Saif S."/>
            <person name="Shea T."/>
            <person name="Sisk P."/>
            <person name="Sykes S."/>
            <person name="Wortman J."/>
            <person name="Nusbaum C."/>
            <person name="Birren B."/>
        </authorList>
    </citation>
    <scope>NUCLEOTIDE SEQUENCE [LARGE SCALE GENOMIC DNA]</scope>
    <source>
        <strain evidence="9">CBS 100218</strain>
    </source>
</reference>
<keyword evidence="3" id="KW-0862">Zinc</keyword>
<evidence type="ECO:0000313" key="9">
    <source>
        <dbReference type="Proteomes" id="UP000016924"/>
    </source>
</evidence>
<dbReference type="STRING" id="1168221.R7YQY3"/>
<evidence type="ECO:0000256" key="4">
    <source>
        <dbReference type="PROSITE-ProRule" id="PRU00322"/>
    </source>
</evidence>
<name>R7YQY3_CONA1</name>
<sequence>MSAATTSLGLSLTWPTLPNLPFINNSLQPPRKLHFLLVPVVVLSGYHVFTNVVRLQFLANRERRDGKVTQVAKHLLEKAPKMREIDAHFDAYEHLAYLPRANEALHSLRKAASIVKPIMRMRGWKVGTLSEFFPEEPALMGLNVNQTQRILLRLRHPGDASQFLPFEQVVDTLLHELSHIVRGPHDAIFHKLWNELRDEYQTLVARGYTGEGFLGDGKKLGGRRVPLEEMQRQARAAAEKRRTLTKGSGQRLGGSSVRPGEDMRKVIADAVTRRNQMATTNCGAGTKEGDRAAEQARRNGFRTKAEEDDANNVAISKALSELMEQNEERKLEEADFYRGHGSDGLSWDPKSGLQLDGPATPRQPKSMFPPAQKRSAPATELAQPRPVRSGRPVSRLVAEDDAKRSGERPSTASSRPSAPQFSASAEPSSTSSVWRCPRCTFDNSTYLPSCEVCAAERPPLSVNNGQTRSANDTRQRSGNGAGPSSGSAPTQANAAQPLGWVCGFCGTFMESKWWTCSFCNRMKTSS</sequence>
<dbReference type="GO" id="GO:0005634">
    <property type="term" value="C:nucleus"/>
    <property type="evidence" value="ECO:0007669"/>
    <property type="project" value="TreeGrafter"/>
</dbReference>
<dbReference type="PROSITE" id="PS01358">
    <property type="entry name" value="ZF_RANBP2_1"/>
    <property type="match status" value="1"/>
</dbReference>
<evidence type="ECO:0000313" key="8">
    <source>
        <dbReference type="EMBL" id="EON64335.1"/>
    </source>
</evidence>
<feature type="domain" description="RanBP2-type" evidence="6">
    <location>
        <begin position="430"/>
        <end position="459"/>
    </location>
</feature>
<dbReference type="SUPFAM" id="SSF90209">
    <property type="entry name" value="Ran binding protein zinc finger-like"/>
    <property type="match status" value="1"/>
</dbReference>
<feature type="region of interest" description="Disordered" evidence="5">
    <location>
        <begin position="461"/>
        <end position="492"/>
    </location>
</feature>
<feature type="compositionally biased region" description="Polar residues" evidence="5">
    <location>
        <begin position="461"/>
        <end position="472"/>
    </location>
</feature>
<dbReference type="PANTHER" id="PTHR46622">
    <property type="entry name" value="DNA-DEPENDENT METALLOPROTEASE WSS1"/>
    <property type="match status" value="1"/>
</dbReference>
<dbReference type="AlphaFoldDB" id="R7YQY3"/>
<feature type="compositionally biased region" description="Low complexity" evidence="5">
    <location>
        <begin position="384"/>
        <end position="395"/>
    </location>
</feature>
<dbReference type="OMA" id="GTLCEFY"/>
<organism evidence="8 9">
    <name type="scientific">Coniosporium apollinis (strain CBS 100218)</name>
    <name type="common">Rock-inhabiting black yeast</name>
    <dbReference type="NCBI Taxonomy" id="1168221"/>
    <lineage>
        <taxon>Eukaryota</taxon>
        <taxon>Fungi</taxon>
        <taxon>Dikarya</taxon>
        <taxon>Ascomycota</taxon>
        <taxon>Pezizomycotina</taxon>
        <taxon>Dothideomycetes</taxon>
        <taxon>Dothideomycetes incertae sedis</taxon>
        <taxon>Coniosporium</taxon>
    </lineage>
</organism>
<dbReference type="Proteomes" id="UP000016924">
    <property type="component" value="Unassembled WGS sequence"/>
</dbReference>
<dbReference type="GO" id="GO:0008237">
    <property type="term" value="F:metallopeptidase activity"/>
    <property type="evidence" value="ECO:0007669"/>
    <property type="project" value="TreeGrafter"/>
</dbReference>
<dbReference type="InterPro" id="IPR013536">
    <property type="entry name" value="WLM_dom"/>
</dbReference>
<dbReference type="Pfam" id="PF08325">
    <property type="entry name" value="WLM"/>
    <property type="match status" value="1"/>
</dbReference>
<dbReference type="GO" id="GO:0006281">
    <property type="term" value="P:DNA repair"/>
    <property type="evidence" value="ECO:0007669"/>
    <property type="project" value="TreeGrafter"/>
</dbReference>
<dbReference type="InterPro" id="IPR001876">
    <property type="entry name" value="Znf_RanBP2"/>
</dbReference>
<dbReference type="InterPro" id="IPR036443">
    <property type="entry name" value="Znf_RanBP2_sf"/>
</dbReference>
<keyword evidence="1" id="KW-0479">Metal-binding</keyword>
<evidence type="ECO:0000256" key="1">
    <source>
        <dbReference type="ARBA" id="ARBA00022723"/>
    </source>
</evidence>
<evidence type="ECO:0000256" key="5">
    <source>
        <dbReference type="SAM" id="MobiDB-lite"/>
    </source>
</evidence>
<feature type="compositionally biased region" description="Basic and acidic residues" evidence="5">
    <location>
        <begin position="397"/>
        <end position="407"/>
    </location>
</feature>
<feature type="compositionally biased region" description="Basic and acidic residues" evidence="5">
    <location>
        <begin position="287"/>
        <end position="297"/>
    </location>
</feature>
<feature type="region of interest" description="Disordered" evidence="5">
    <location>
        <begin position="277"/>
        <end position="308"/>
    </location>
</feature>
<dbReference type="PROSITE" id="PS51397">
    <property type="entry name" value="WLM"/>
    <property type="match status" value="1"/>
</dbReference>
<dbReference type="HOGENOM" id="CLU_023057_1_1_1"/>